<proteinExistence type="predicted"/>
<name>A0A834BDP1_9CHIR</name>
<protein>
    <submittedName>
        <fullName evidence="2">Armadillo repeat containing 3</fullName>
    </submittedName>
</protein>
<dbReference type="InterPro" id="IPR016024">
    <property type="entry name" value="ARM-type_fold"/>
</dbReference>
<dbReference type="Proteomes" id="UP000664940">
    <property type="component" value="Unassembled WGS sequence"/>
</dbReference>
<dbReference type="AlphaFoldDB" id="A0A834BDP1"/>
<dbReference type="PANTHER" id="PTHR46618:SF1">
    <property type="entry name" value="ARMADILLO REPEAT-CONTAINING PROTEIN 3"/>
    <property type="match status" value="1"/>
</dbReference>
<keyword evidence="1" id="KW-0677">Repeat</keyword>
<evidence type="ECO:0000256" key="1">
    <source>
        <dbReference type="ARBA" id="ARBA00022737"/>
    </source>
</evidence>
<gene>
    <name evidence="2" type="ORF">HJG60_000988</name>
</gene>
<dbReference type="Gene3D" id="1.25.10.10">
    <property type="entry name" value="Leucine-rich Repeat Variant"/>
    <property type="match status" value="1"/>
</dbReference>
<dbReference type="InterPro" id="IPR052441">
    <property type="entry name" value="Armadillo-Ser/Thr_Kinase"/>
</dbReference>
<comment type="caution">
    <text evidence="2">The sequence shown here is derived from an EMBL/GenBank/DDBJ whole genome shotgun (WGS) entry which is preliminary data.</text>
</comment>
<dbReference type="EMBL" id="JABVXQ010000001">
    <property type="protein sequence ID" value="KAF6128874.1"/>
    <property type="molecule type" value="Genomic_DNA"/>
</dbReference>
<dbReference type="SUPFAM" id="SSF48371">
    <property type="entry name" value="ARM repeat"/>
    <property type="match status" value="1"/>
</dbReference>
<evidence type="ECO:0000313" key="2">
    <source>
        <dbReference type="EMBL" id="KAF6128874.1"/>
    </source>
</evidence>
<reference evidence="2 3" key="1">
    <citation type="journal article" date="2020" name="Nature">
        <title>Six reference-quality genomes reveal evolution of bat adaptations.</title>
        <authorList>
            <person name="Jebb D."/>
            <person name="Huang Z."/>
            <person name="Pippel M."/>
            <person name="Hughes G.M."/>
            <person name="Lavrichenko K."/>
            <person name="Devanna P."/>
            <person name="Winkler S."/>
            <person name="Jermiin L.S."/>
            <person name="Skirmuntt E.C."/>
            <person name="Katzourakis A."/>
            <person name="Burkitt-Gray L."/>
            <person name="Ray D.A."/>
            <person name="Sullivan K.A.M."/>
            <person name="Roscito J.G."/>
            <person name="Kirilenko B.M."/>
            <person name="Davalos L.M."/>
            <person name="Corthals A.P."/>
            <person name="Power M.L."/>
            <person name="Jones G."/>
            <person name="Ransome R.D."/>
            <person name="Dechmann D.K.N."/>
            <person name="Locatelli A.G."/>
            <person name="Puechmaille S.J."/>
            <person name="Fedrigo O."/>
            <person name="Jarvis E.D."/>
            <person name="Hiller M."/>
            <person name="Vernes S.C."/>
            <person name="Myers E.W."/>
            <person name="Teeling E.C."/>
        </authorList>
    </citation>
    <scope>NUCLEOTIDE SEQUENCE [LARGE SCALE GENOMIC DNA]</scope>
    <source>
        <strain evidence="2">Bat1K_MPI-CBG_1</strain>
    </source>
</reference>
<accession>A0A834BDP1</accession>
<dbReference type="PANTHER" id="PTHR46618">
    <property type="entry name" value="ARMADILLO REPEAT-CONTAINING PROTEIN 3"/>
    <property type="match status" value="1"/>
</dbReference>
<organism evidence="2 3">
    <name type="scientific">Phyllostomus discolor</name>
    <name type="common">pale spear-nosed bat</name>
    <dbReference type="NCBI Taxonomy" id="89673"/>
    <lineage>
        <taxon>Eukaryota</taxon>
        <taxon>Metazoa</taxon>
        <taxon>Chordata</taxon>
        <taxon>Craniata</taxon>
        <taxon>Vertebrata</taxon>
        <taxon>Euteleostomi</taxon>
        <taxon>Mammalia</taxon>
        <taxon>Eutheria</taxon>
        <taxon>Laurasiatheria</taxon>
        <taxon>Chiroptera</taxon>
        <taxon>Yangochiroptera</taxon>
        <taxon>Phyllostomidae</taxon>
        <taxon>Phyllostominae</taxon>
        <taxon>Phyllostomus</taxon>
    </lineage>
</organism>
<evidence type="ECO:0000313" key="3">
    <source>
        <dbReference type="Proteomes" id="UP000664940"/>
    </source>
</evidence>
<dbReference type="InterPro" id="IPR011989">
    <property type="entry name" value="ARM-like"/>
</dbReference>
<sequence length="209" mass="22530">MPKKTTQFVEKVFKRHTYTELHTCILGSKENGLEYACVNNDDYNVLEVVVVDTVDAAAEADGIGPLINLLSSKRDGAIANAATVLTNMATQVALRDTIQSHDITHALIGPLRSANTVVQSKAALAIAATACDAEARTEERPRKERGVNAGGGKKEEVTAAQKWAAEAGPCKEWYPPSDPDFCAYVYEVTKSILPITNIKEQVEALAKVS</sequence>
<dbReference type="InterPro" id="IPR000225">
    <property type="entry name" value="Armadillo"/>
</dbReference>
<dbReference type="Pfam" id="PF00514">
    <property type="entry name" value="Arm"/>
    <property type="match status" value="1"/>
</dbReference>